<evidence type="ECO:0000313" key="5">
    <source>
        <dbReference type="Proteomes" id="UP000076078"/>
    </source>
</evidence>
<protein>
    <recommendedName>
        <fullName evidence="6">PH domain-containing protein</fullName>
    </recommendedName>
</protein>
<dbReference type="InterPro" id="IPR036779">
    <property type="entry name" value="LysM_dom_sf"/>
</dbReference>
<dbReference type="EMBL" id="LODT01000011">
    <property type="protein sequence ID" value="KYR01253.1"/>
    <property type="molecule type" value="Genomic_DNA"/>
</dbReference>
<dbReference type="FunCoup" id="A0A152A4U2">
    <property type="interactions" value="738"/>
</dbReference>
<dbReference type="Gene3D" id="2.30.29.30">
    <property type="entry name" value="Pleckstrin-homology domain (PH domain)/Phosphotyrosine-binding domain (PTB)"/>
    <property type="match status" value="1"/>
</dbReference>
<reference evidence="4 5" key="1">
    <citation type="submission" date="2015-12" db="EMBL/GenBank/DDBJ databases">
        <title>Dictyostelia acquired genes for synthesis and detection of signals that induce cell-type specialization by lateral gene transfer from prokaryotes.</title>
        <authorList>
            <person name="Gloeckner G."/>
            <person name="Schaap P."/>
        </authorList>
    </citation>
    <scope>NUCLEOTIDE SEQUENCE [LARGE SCALE GENOMIC DNA]</scope>
    <source>
        <strain evidence="4 5">TK</strain>
    </source>
</reference>
<dbReference type="PROSITE" id="PS51782">
    <property type="entry name" value="LYSM"/>
    <property type="match status" value="1"/>
</dbReference>
<proteinExistence type="predicted"/>
<accession>A0A152A4U2</accession>
<feature type="compositionally biased region" description="Polar residues" evidence="1">
    <location>
        <begin position="291"/>
        <end position="302"/>
    </location>
</feature>
<evidence type="ECO:0000313" key="4">
    <source>
        <dbReference type="EMBL" id="KYR01253.1"/>
    </source>
</evidence>
<dbReference type="Proteomes" id="UP000076078">
    <property type="component" value="Unassembled WGS sequence"/>
</dbReference>
<evidence type="ECO:0000259" key="2">
    <source>
        <dbReference type="PROSITE" id="PS50003"/>
    </source>
</evidence>
<dbReference type="InterPro" id="IPR001849">
    <property type="entry name" value="PH_domain"/>
</dbReference>
<dbReference type="AlphaFoldDB" id="A0A152A4U2"/>
<feature type="region of interest" description="Disordered" evidence="1">
    <location>
        <begin position="339"/>
        <end position="376"/>
    </location>
</feature>
<dbReference type="OMA" id="QTEAWIN"/>
<dbReference type="PROSITE" id="PS50003">
    <property type="entry name" value="PH_DOMAIN"/>
    <property type="match status" value="1"/>
</dbReference>
<dbReference type="SMART" id="SM00257">
    <property type="entry name" value="LysM"/>
    <property type="match status" value="1"/>
</dbReference>
<keyword evidence="5" id="KW-1185">Reference proteome</keyword>
<feature type="compositionally biased region" description="Low complexity" evidence="1">
    <location>
        <begin position="339"/>
        <end position="350"/>
    </location>
</feature>
<feature type="region of interest" description="Disordered" evidence="1">
    <location>
        <begin position="278"/>
        <end position="302"/>
    </location>
</feature>
<dbReference type="PANTHER" id="PTHR20932:SF16">
    <property type="entry name" value="PH DOMAIN-CONTAINING PROTEIN"/>
    <property type="match status" value="1"/>
</dbReference>
<dbReference type="Gene3D" id="3.10.350.10">
    <property type="entry name" value="LysM domain"/>
    <property type="match status" value="1"/>
</dbReference>
<feature type="domain" description="LysM" evidence="3">
    <location>
        <begin position="381"/>
        <end position="425"/>
    </location>
</feature>
<organism evidence="4 5">
    <name type="scientific">Tieghemostelium lacteum</name>
    <name type="common">Slime mold</name>
    <name type="synonym">Dictyostelium lacteum</name>
    <dbReference type="NCBI Taxonomy" id="361077"/>
    <lineage>
        <taxon>Eukaryota</taxon>
        <taxon>Amoebozoa</taxon>
        <taxon>Evosea</taxon>
        <taxon>Eumycetozoa</taxon>
        <taxon>Dictyostelia</taxon>
        <taxon>Dictyosteliales</taxon>
        <taxon>Raperosteliaceae</taxon>
        <taxon>Tieghemostelium</taxon>
    </lineage>
</organism>
<dbReference type="SUPFAM" id="SSF50729">
    <property type="entry name" value="PH domain-like"/>
    <property type="match status" value="1"/>
</dbReference>
<gene>
    <name evidence="4" type="ORF">DLAC_02373</name>
</gene>
<sequence length="497" mass="57021">MDGSYIPLNNSFITPTPIGFYNVQNNISPHGSANYQQLFQPSMTSSQNSNLQQQLQQIAQQQQQQQVQQGTQAVVTKKCSKCFKLFYAADFYQPTCTYHTDNFHKMEDRWLCCSRKGKEAPPCFNAYHIEDETTTQILQSMTVPKPEIIQQNNPILQGGNYGYIGAEKILYESILKKQGKTLGRWQRRKFRLTQSTLINYYDETDMKVHRVFQLADISINYKRIQIEGEYRLCMVINDGLRNHLLFSPVANQTEAWINALITQKKILLQSRSNQLLQSNTPQYPPFPISGSPPQYSTTSYLQPSSTSINNLYPGTIQSSQAPPTQVISYVYVQQQPPIYGQQQQQQPQQQTLGNSMDWSTTPGNDNQQQNQTTESNGIKWVQHHVSTSDTLAGLAIRYNTSIDVIKRINLIKSNQCITHQTLLVPVSTVNPYTPPPPQPMSEEERKRKLIQLFAVSENISKEEARSYLSNNDWDITKAIKELKDDLDWEQYHPFKSK</sequence>
<dbReference type="OrthoDB" id="2107166at2759"/>
<dbReference type="SMART" id="SM00233">
    <property type="entry name" value="PH"/>
    <property type="match status" value="1"/>
</dbReference>
<dbReference type="Pfam" id="PF00169">
    <property type="entry name" value="PH"/>
    <property type="match status" value="1"/>
</dbReference>
<name>A0A152A4U2_TIELA</name>
<dbReference type="CDD" id="cd00118">
    <property type="entry name" value="LysM"/>
    <property type="match status" value="1"/>
</dbReference>
<evidence type="ECO:0000259" key="3">
    <source>
        <dbReference type="PROSITE" id="PS51782"/>
    </source>
</evidence>
<evidence type="ECO:0000256" key="1">
    <source>
        <dbReference type="SAM" id="MobiDB-lite"/>
    </source>
</evidence>
<dbReference type="InterPro" id="IPR018392">
    <property type="entry name" value="LysM"/>
</dbReference>
<feature type="domain" description="PH" evidence="2">
    <location>
        <begin position="168"/>
        <end position="265"/>
    </location>
</feature>
<dbReference type="PANTHER" id="PTHR20932">
    <property type="entry name" value="LYSM AND PUTATIVE PEPTIDOGLYCAN-BINDING DOMAIN-CONTAINING PROTEIN"/>
    <property type="match status" value="1"/>
</dbReference>
<dbReference type="InterPro" id="IPR045030">
    <property type="entry name" value="LYSM1-4"/>
</dbReference>
<evidence type="ECO:0008006" key="6">
    <source>
        <dbReference type="Google" id="ProtNLM"/>
    </source>
</evidence>
<dbReference type="InterPro" id="IPR011993">
    <property type="entry name" value="PH-like_dom_sf"/>
</dbReference>
<comment type="caution">
    <text evidence="4">The sequence shown here is derived from an EMBL/GenBank/DDBJ whole genome shotgun (WGS) entry which is preliminary data.</text>
</comment>
<dbReference type="SUPFAM" id="SSF54106">
    <property type="entry name" value="LysM domain"/>
    <property type="match status" value="1"/>
</dbReference>
<dbReference type="InParanoid" id="A0A152A4U2"/>
<feature type="compositionally biased region" description="Polar residues" evidence="1">
    <location>
        <begin position="351"/>
        <end position="376"/>
    </location>
</feature>
<dbReference type="CDD" id="cd00821">
    <property type="entry name" value="PH"/>
    <property type="match status" value="1"/>
</dbReference>